<protein>
    <submittedName>
        <fullName evidence="1">Uncharacterized protein</fullName>
    </submittedName>
</protein>
<name>A0A848CZY0_ANEAE</name>
<organism evidence="1 2">
    <name type="scientific">Aneurinibacillus aneurinilyticus</name>
    <name type="common">Bacillus aneurinolyticus</name>
    <dbReference type="NCBI Taxonomy" id="1391"/>
    <lineage>
        <taxon>Bacteria</taxon>
        <taxon>Bacillati</taxon>
        <taxon>Bacillota</taxon>
        <taxon>Bacilli</taxon>
        <taxon>Bacillales</taxon>
        <taxon>Paenibacillaceae</taxon>
        <taxon>Aneurinibacillus group</taxon>
        <taxon>Aneurinibacillus</taxon>
    </lineage>
</organism>
<dbReference type="Proteomes" id="UP000561326">
    <property type="component" value="Unassembled WGS sequence"/>
</dbReference>
<sequence>MGLLSVITGKGKVTDVLGTVSIEDFTRLVEENEMLRKNFTVLKKEFEDFKREISAKMTEFTSAIEDTKQTVIESATTQVIGKTKVLNQPLVDALKRRETAELRQKANTLASRIRKKIGGRPNAPWTLAYGTLKEVTGFDVFAHEKESMCENGKTKGPSYLNTVIKKGYMPQLVLILESLDAETI</sequence>
<dbReference type="EMBL" id="JABAGO010000038">
    <property type="protein sequence ID" value="NMF00060.1"/>
    <property type="molecule type" value="Genomic_DNA"/>
</dbReference>
<gene>
    <name evidence="1" type="ORF">HF838_17650</name>
</gene>
<reference evidence="1 2" key="1">
    <citation type="submission" date="2020-04" db="EMBL/GenBank/DDBJ databases">
        <authorList>
            <person name="Hitch T.C.A."/>
            <person name="Wylensek D."/>
            <person name="Clavel T."/>
        </authorList>
    </citation>
    <scope>NUCLEOTIDE SEQUENCE [LARGE SCALE GENOMIC DNA]</scope>
    <source>
        <strain evidence="1 2">WB01_D5_05</strain>
    </source>
</reference>
<evidence type="ECO:0000313" key="1">
    <source>
        <dbReference type="EMBL" id="NMF00060.1"/>
    </source>
</evidence>
<dbReference type="AlphaFoldDB" id="A0A848CZY0"/>
<comment type="caution">
    <text evidence="1">The sequence shown here is derived from an EMBL/GenBank/DDBJ whole genome shotgun (WGS) entry which is preliminary data.</text>
</comment>
<proteinExistence type="predicted"/>
<dbReference type="RefSeq" id="WP_168975930.1">
    <property type="nucleotide sequence ID" value="NZ_JABAGO010000038.1"/>
</dbReference>
<evidence type="ECO:0000313" key="2">
    <source>
        <dbReference type="Proteomes" id="UP000561326"/>
    </source>
</evidence>
<accession>A0A848CZY0</accession>